<name>A0A7C8UWV9_ORBOL</name>
<dbReference type="EMBL" id="WIWS01000004">
    <property type="protein sequence ID" value="KAF3228340.1"/>
    <property type="molecule type" value="Genomic_DNA"/>
</dbReference>
<organism evidence="1 2">
    <name type="scientific">Orbilia oligospora</name>
    <name type="common">Nematode-trapping fungus</name>
    <name type="synonym">Arthrobotrys oligospora</name>
    <dbReference type="NCBI Taxonomy" id="2813651"/>
    <lineage>
        <taxon>Eukaryota</taxon>
        <taxon>Fungi</taxon>
        <taxon>Dikarya</taxon>
        <taxon>Ascomycota</taxon>
        <taxon>Pezizomycotina</taxon>
        <taxon>Orbiliomycetes</taxon>
        <taxon>Orbiliales</taxon>
        <taxon>Orbiliaceae</taxon>
        <taxon>Orbilia</taxon>
    </lineage>
</organism>
<evidence type="ECO:0000313" key="2">
    <source>
        <dbReference type="Proteomes" id="UP000472727"/>
    </source>
</evidence>
<gene>
    <name evidence="1" type="ORF">TWF106_007372</name>
</gene>
<sequence>MSGNQWPPWPIIWREVAAAIDCGWRYLEESDETMIRFDAQGAPISRDCVLVLSSSRLCHECKARAILCGVVWDKEPKILRARVEENYSTKSS</sequence>
<dbReference type="Proteomes" id="UP000472727">
    <property type="component" value="Unassembled WGS sequence"/>
</dbReference>
<proteinExistence type="predicted"/>
<dbReference type="AlphaFoldDB" id="A0A7C8UWV9"/>
<accession>A0A7C8UWV9</accession>
<reference evidence="1 2" key="1">
    <citation type="submission" date="2019-06" db="EMBL/GenBank/DDBJ databases">
        <authorList>
            <person name="Palmer J.M."/>
        </authorList>
    </citation>
    <scope>NUCLEOTIDE SEQUENCE [LARGE SCALE GENOMIC DNA]</scope>
    <source>
        <strain evidence="1 2">TWF106</strain>
    </source>
</reference>
<protein>
    <submittedName>
        <fullName evidence="1">Uncharacterized protein</fullName>
    </submittedName>
</protein>
<comment type="caution">
    <text evidence="1">The sequence shown here is derived from an EMBL/GenBank/DDBJ whole genome shotgun (WGS) entry which is preliminary data.</text>
</comment>
<evidence type="ECO:0000313" key="1">
    <source>
        <dbReference type="EMBL" id="KAF3228340.1"/>
    </source>
</evidence>